<protein>
    <submittedName>
        <fullName evidence="1">DUF4747 family protein</fullName>
    </submittedName>
</protein>
<dbReference type="RefSeq" id="WP_158230221.1">
    <property type="nucleotide sequence ID" value="NZ_JAKJQX010000005.1"/>
</dbReference>
<evidence type="ECO:0000313" key="1">
    <source>
        <dbReference type="EMBL" id="MDZ5764213.1"/>
    </source>
</evidence>
<comment type="caution">
    <text evidence="1">The sequence shown here is derived from an EMBL/GenBank/DDBJ whole genome shotgun (WGS) entry which is preliminary data.</text>
</comment>
<evidence type="ECO:0000313" key="2">
    <source>
        <dbReference type="Proteomes" id="UP001288387"/>
    </source>
</evidence>
<accession>A0AAJ2TKY6</accession>
<dbReference type="InterPro" id="IPR031832">
    <property type="entry name" value="DUF4747"/>
</dbReference>
<gene>
    <name evidence="1" type="ORF">U4I38_07000</name>
</gene>
<organism evidence="1 2">
    <name type="scientific">Stenotrophomonas maltophilia</name>
    <name type="common">Pseudomonas maltophilia</name>
    <name type="synonym">Xanthomonas maltophilia</name>
    <dbReference type="NCBI Taxonomy" id="40324"/>
    <lineage>
        <taxon>Bacteria</taxon>
        <taxon>Pseudomonadati</taxon>
        <taxon>Pseudomonadota</taxon>
        <taxon>Gammaproteobacteria</taxon>
        <taxon>Lysobacterales</taxon>
        <taxon>Lysobacteraceae</taxon>
        <taxon>Stenotrophomonas</taxon>
        <taxon>Stenotrophomonas maltophilia group</taxon>
    </lineage>
</organism>
<proteinExistence type="predicted"/>
<dbReference type="Pfam" id="PF15931">
    <property type="entry name" value="DUF4747"/>
    <property type="match status" value="1"/>
</dbReference>
<dbReference type="EMBL" id="JAXRVB010000005">
    <property type="protein sequence ID" value="MDZ5764213.1"/>
    <property type="molecule type" value="Genomic_DNA"/>
</dbReference>
<reference evidence="1" key="1">
    <citation type="submission" date="2023-12" db="EMBL/GenBank/DDBJ databases">
        <title>'Antibacterial potential of Stenotrophomonas maltophilia cystic fibrosis isolates' (manuscript under preparation).</title>
        <authorList>
            <person name="Crisan C.V."/>
            <person name="Pettis M."/>
            <person name="Goldberg J.B."/>
        </authorList>
    </citation>
    <scope>NUCLEOTIDE SEQUENCE</scope>
    <source>
        <strain evidence="1">CCV129</strain>
    </source>
</reference>
<dbReference type="Proteomes" id="UP001288387">
    <property type="component" value="Unassembled WGS sequence"/>
</dbReference>
<dbReference type="AlphaFoldDB" id="A0AAJ2TKY6"/>
<name>A0AAJ2TKY6_STEMA</name>
<sequence>MAVNQVIELGAINVVLTPHPTGAYKRFFELVLRARIRAPIFGGKWGIFSALDPVAGRNGDVVGFSGVISTFTKLDKNLPWFNEDTAQPASDDDLDGLAILDHLQPNHQGCSFYFDLRQHIFIFETLARKGGLSPRLMKIFLDRVFLAEEISSEIRPPKLTVIPDADAVDEILGWERIKKLTIHATRPNPGDYDEDDLAEFEESLVEQNAASVDLVLNAMEGEFLQPSDRTRTLTAISADNGFVVAKGQDEQGHPKTLSTKDESPFWQRKYFDPDVEIFGYAFVRMAQAAVRTIVQSRRSRA</sequence>